<keyword evidence="4" id="KW-0479">Metal-binding</keyword>
<evidence type="ECO:0000256" key="4">
    <source>
        <dbReference type="PROSITE-ProRule" id="PRU00236"/>
    </source>
</evidence>
<keyword evidence="4" id="KW-0862">Zinc</keyword>
<dbReference type="AlphaFoldDB" id="A0AAP4C0V0"/>
<dbReference type="EMBL" id="JASNVP010000020">
    <property type="protein sequence ID" value="MDK4327137.1"/>
    <property type="molecule type" value="Genomic_DNA"/>
</dbReference>
<accession>A0AAP4C0V0</accession>
<evidence type="ECO:0000256" key="2">
    <source>
        <dbReference type="ARBA" id="ARBA00022679"/>
    </source>
</evidence>
<dbReference type="EC" id="2.3.1.286" evidence="1"/>
<dbReference type="InterPro" id="IPR026590">
    <property type="entry name" value="Ssirtuin_cat_dom"/>
</dbReference>
<feature type="binding site" evidence="4">
    <location>
        <position position="171"/>
    </location>
    <ligand>
        <name>Zn(2+)</name>
        <dbReference type="ChEBI" id="CHEBI:29105"/>
    </ligand>
</feature>
<proteinExistence type="predicted"/>
<keyword evidence="3" id="KW-0520">NAD</keyword>
<dbReference type="InterPro" id="IPR050134">
    <property type="entry name" value="NAD-dep_sirtuin_deacylases"/>
</dbReference>
<dbReference type="InterPro" id="IPR026591">
    <property type="entry name" value="Sirtuin_cat_small_dom_sf"/>
</dbReference>
<gene>
    <name evidence="6" type="ORF">QPX54_11565</name>
</gene>
<feature type="binding site" evidence="4">
    <location>
        <position position="223"/>
    </location>
    <ligand>
        <name>Zn(2+)</name>
        <dbReference type="ChEBI" id="CHEBI:29105"/>
    </ligand>
</feature>
<organism evidence="6 7">
    <name type="scientific">Corynebacterium propinquum</name>
    <dbReference type="NCBI Taxonomy" id="43769"/>
    <lineage>
        <taxon>Bacteria</taxon>
        <taxon>Bacillati</taxon>
        <taxon>Actinomycetota</taxon>
        <taxon>Actinomycetes</taxon>
        <taxon>Mycobacteriales</taxon>
        <taxon>Corynebacteriaceae</taxon>
        <taxon>Corynebacterium</taxon>
    </lineage>
</organism>
<dbReference type="Proteomes" id="UP001226160">
    <property type="component" value="Unassembled WGS sequence"/>
</dbReference>
<evidence type="ECO:0000313" key="7">
    <source>
        <dbReference type="Proteomes" id="UP001226160"/>
    </source>
</evidence>
<dbReference type="Gene3D" id="3.30.1600.10">
    <property type="entry name" value="SIR2/SIRT2 'Small Domain"/>
    <property type="match status" value="1"/>
</dbReference>
<keyword evidence="6" id="KW-0012">Acyltransferase</keyword>
<dbReference type="Pfam" id="PF02146">
    <property type="entry name" value="SIR2"/>
    <property type="match status" value="1"/>
</dbReference>
<evidence type="ECO:0000256" key="3">
    <source>
        <dbReference type="ARBA" id="ARBA00023027"/>
    </source>
</evidence>
<name>A0AAP4C0V0_9CORY</name>
<dbReference type="InterPro" id="IPR029035">
    <property type="entry name" value="DHS-like_NAD/FAD-binding_dom"/>
</dbReference>
<dbReference type="PANTHER" id="PTHR11085">
    <property type="entry name" value="NAD-DEPENDENT PROTEIN DEACYLASE SIRTUIN-5, MITOCHONDRIAL-RELATED"/>
    <property type="match status" value="1"/>
</dbReference>
<dbReference type="PANTHER" id="PTHR11085:SF10">
    <property type="entry name" value="NAD-DEPENDENT PROTEIN DEACYLASE SIRTUIN-5, MITOCHONDRIAL-RELATED"/>
    <property type="match status" value="1"/>
</dbReference>
<evidence type="ECO:0000313" key="6">
    <source>
        <dbReference type="EMBL" id="MDK4327137.1"/>
    </source>
</evidence>
<reference evidence="6" key="1">
    <citation type="submission" date="2023-05" db="EMBL/GenBank/DDBJ databases">
        <title>Metabolic capabilities are highly conserved among human nasal-associated Corynebacterium species in pangenomic analyses.</title>
        <authorList>
            <person name="Tran T.H."/>
            <person name="Roberts A.Q."/>
            <person name="Escapa I.F."/>
            <person name="Gao W."/>
            <person name="Conlan S."/>
            <person name="Kong H."/>
            <person name="Segre J.A."/>
            <person name="Kelly M.S."/>
            <person name="Lemon K.P."/>
        </authorList>
    </citation>
    <scope>NUCLEOTIDE SEQUENCE</scope>
    <source>
        <strain evidence="6">KPL2654</strain>
    </source>
</reference>
<keyword evidence="2 6" id="KW-0808">Transferase</keyword>
<dbReference type="PROSITE" id="PS50305">
    <property type="entry name" value="SIRTUIN"/>
    <property type="match status" value="1"/>
</dbReference>
<dbReference type="RefSeq" id="WP_284572532.1">
    <property type="nucleotide sequence ID" value="NZ_JASNUH010000032.1"/>
</dbReference>
<feature type="active site" description="Proton acceptor" evidence="4">
    <location>
        <position position="160"/>
    </location>
</feature>
<feature type="binding site" evidence="4">
    <location>
        <position position="168"/>
    </location>
    <ligand>
        <name>Zn(2+)</name>
        <dbReference type="ChEBI" id="CHEBI:29105"/>
    </ligand>
</feature>
<dbReference type="GO" id="GO:0046872">
    <property type="term" value="F:metal ion binding"/>
    <property type="evidence" value="ECO:0007669"/>
    <property type="project" value="UniProtKB-KW"/>
</dbReference>
<protein>
    <recommendedName>
        <fullName evidence="1">protein acetyllysine N-acetyltransferase</fullName>
        <ecNumber evidence="1">2.3.1.286</ecNumber>
    </recommendedName>
</protein>
<sequence length="321" mass="34845">MSSLPHDFRPQPAFVSEAINRAHRGAVRSMERVVEETGTPHPYPDVVDKIVDQLHLGPAMVLTGAGVSTDSGIPDYRGPKGKMNTHRPMTYQEFCHDPAASHRYWARSFIGWRQLDRAVPNRTHYALVELERAGFVRGVLTQNVDGLHAEAGQSNVVALHGNLDTVSCLDCGYSEHRDGLDARLEAANPGYLEALLSQVKQVNPDGDVDLPQSAVQQFQMVGCLRCGSVRLKPDVVYFGEAVPEARKQQARAMAAEAASLLVVGSSLAVMSGYRFVLDMLASGRPVAVINGGPGRADARVNVLWRTQVGPAFDDLLDALAL</sequence>
<feature type="domain" description="Deacetylase sirtuin-type" evidence="5">
    <location>
        <begin position="40"/>
        <end position="319"/>
    </location>
</feature>
<dbReference type="Gene3D" id="3.40.50.1220">
    <property type="entry name" value="TPP-binding domain"/>
    <property type="match status" value="1"/>
</dbReference>
<dbReference type="GO" id="GO:0017136">
    <property type="term" value="F:histone deacetylase activity, NAD-dependent"/>
    <property type="evidence" value="ECO:0007669"/>
    <property type="project" value="TreeGrafter"/>
</dbReference>
<dbReference type="InterPro" id="IPR003000">
    <property type="entry name" value="Sirtuin"/>
</dbReference>
<comment type="caution">
    <text evidence="6">The sequence shown here is derived from an EMBL/GenBank/DDBJ whole genome shotgun (WGS) entry which is preliminary data.</text>
</comment>
<evidence type="ECO:0000259" key="5">
    <source>
        <dbReference type="PROSITE" id="PS50305"/>
    </source>
</evidence>
<evidence type="ECO:0000256" key="1">
    <source>
        <dbReference type="ARBA" id="ARBA00012928"/>
    </source>
</evidence>
<dbReference type="GO" id="GO:0070403">
    <property type="term" value="F:NAD+ binding"/>
    <property type="evidence" value="ECO:0007669"/>
    <property type="project" value="InterPro"/>
</dbReference>
<dbReference type="SUPFAM" id="SSF52467">
    <property type="entry name" value="DHS-like NAD/FAD-binding domain"/>
    <property type="match status" value="1"/>
</dbReference>
<feature type="binding site" evidence="4">
    <location>
        <position position="226"/>
    </location>
    <ligand>
        <name>Zn(2+)</name>
        <dbReference type="ChEBI" id="CHEBI:29105"/>
    </ligand>
</feature>